<comment type="caution">
    <text evidence="1">The sequence shown here is derived from an EMBL/GenBank/DDBJ whole genome shotgun (WGS) entry which is preliminary data.</text>
</comment>
<evidence type="ECO:0000313" key="2">
    <source>
        <dbReference type="Proteomes" id="UP001159363"/>
    </source>
</evidence>
<protein>
    <submittedName>
        <fullName evidence="1">Uncharacterized protein</fullName>
    </submittedName>
</protein>
<dbReference type="Proteomes" id="UP001159363">
    <property type="component" value="Chromosome 15"/>
</dbReference>
<reference evidence="1 2" key="1">
    <citation type="submission" date="2023-02" db="EMBL/GenBank/DDBJ databases">
        <title>LHISI_Scaffold_Assembly.</title>
        <authorList>
            <person name="Stuart O.P."/>
            <person name="Cleave R."/>
            <person name="Magrath M.J.L."/>
            <person name="Mikheyev A.S."/>
        </authorList>
    </citation>
    <scope>NUCLEOTIDE SEQUENCE [LARGE SCALE GENOMIC DNA]</scope>
    <source>
        <strain evidence="1">Daus_M_001</strain>
        <tissue evidence="1">Leg muscle</tissue>
    </source>
</reference>
<evidence type="ECO:0000313" key="1">
    <source>
        <dbReference type="EMBL" id="KAJ8866470.1"/>
    </source>
</evidence>
<name>A0ABQ9G1W4_9NEOP</name>
<sequence length="297" mass="32774">MFSVSERMSVALTPPMTDLAGCAQPISVSQHGTGLGKVSAEVLRTHAERKATRFHLRDYAVENIRLCGLRLSKVLRRNAIHIREGIWAARHPPARTRFNPGPVHCEFSQVGIVPDDAAGQRVFSGISRFPSPFIPALLHTHLTLPSPALKNSLFRAVQIFSLSRPFFSPLTFNHFSFVFIVKFGRYSITVGCSEVYDNGKRSHHDLVNALRVDTAYESTCASKVVTAGWSFASPLHFEVVLPPPTNPPPCIVIGCWLTLLHLPSHERCVVIGRCLLVGTRITMPAQGTFGDFVPPVF</sequence>
<proteinExistence type="predicted"/>
<organism evidence="1 2">
    <name type="scientific">Dryococelus australis</name>
    <dbReference type="NCBI Taxonomy" id="614101"/>
    <lineage>
        <taxon>Eukaryota</taxon>
        <taxon>Metazoa</taxon>
        <taxon>Ecdysozoa</taxon>
        <taxon>Arthropoda</taxon>
        <taxon>Hexapoda</taxon>
        <taxon>Insecta</taxon>
        <taxon>Pterygota</taxon>
        <taxon>Neoptera</taxon>
        <taxon>Polyneoptera</taxon>
        <taxon>Phasmatodea</taxon>
        <taxon>Verophasmatodea</taxon>
        <taxon>Anareolatae</taxon>
        <taxon>Phasmatidae</taxon>
        <taxon>Eurycanthinae</taxon>
        <taxon>Dryococelus</taxon>
    </lineage>
</organism>
<keyword evidence="2" id="KW-1185">Reference proteome</keyword>
<dbReference type="EMBL" id="JARBHB010000016">
    <property type="protein sequence ID" value="KAJ8866470.1"/>
    <property type="molecule type" value="Genomic_DNA"/>
</dbReference>
<accession>A0ABQ9G1W4</accession>
<gene>
    <name evidence="1" type="ORF">PR048_032313</name>
</gene>